<name>A0A1H0HXZ5_9HYPH</name>
<organism evidence="1 2">
    <name type="scientific">Filomicrobium insigne</name>
    <dbReference type="NCBI Taxonomy" id="418854"/>
    <lineage>
        <taxon>Bacteria</taxon>
        <taxon>Pseudomonadati</taxon>
        <taxon>Pseudomonadota</taxon>
        <taxon>Alphaproteobacteria</taxon>
        <taxon>Hyphomicrobiales</taxon>
        <taxon>Hyphomicrobiaceae</taxon>
        <taxon>Filomicrobium</taxon>
    </lineage>
</organism>
<dbReference type="Proteomes" id="UP000198795">
    <property type="component" value="Unassembled WGS sequence"/>
</dbReference>
<dbReference type="EMBL" id="FNJC01000001">
    <property type="protein sequence ID" value="SDO24019.1"/>
    <property type="molecule type" value="Genomic_DNA"/>
</dbReference>
<accession>A0A1H0HXZ5</accession>
<proteinExistence type="predicted"/>
<sequence>MCRGGAIYAALIAARTQAGGRGAKRLLDQALGRARGGDRSSSMRIRLVEGEMLSYLILEHIGTSPYRRGGVHHQIKVQLRIAGSGRCNVADKTSANRFGGSSKNEFCIELIMDERRAIRIGDMCREQSSGD</sequence>
<evidence type="ECO:0000313" key="2">
    <source>
        <dbReference type="Proteomes" id="UP000198795"/>
    </source>
</evidence>
<protein>
    <submittedName>
        <fullName evidence="1">Uncharacterized protein</fullName>
    </submittedName>
</protein>
<keyword evidence="2" id="KW-1185">Reference proteome</keyword>
<reference evidence="1 2" key="1">
    <citation type="submission" date="2016-10" db="EMBL/GenBank/DDBJ databases">
        <authorList>
            <person name="Varghese N."/>
            <person name="Submissions S."/>
        </authorList>
    </citation>
    <scope>NUCLEOTIDE SEQUENCE [LARGE SCALE GENOMIC DNA]</scope>
    <source>
        <strain evidence="1 2">CGMCC 1.6497</strain>
    </source>
</reference>
<gene>
    <name evidence="1" type="ORF">SAMN04488061_0661</name>
</gene>
<comment type="caution">
    <text evidence="1">The sequence shown here is derived from an EMBL/GenBank/DDBJ whole genome shotgun (WGS) entry which is preliminary data.</text>
</comment>
<evidence type="ECO:0000313" key="1">
    <source>
        <dbReference type="EMBL" id="SDO24019.1"/>
    </source>
</evidence>